<dbReference type="Proteomes" id="UP000319004">
    <property type="component" value="Chromosome"/>
</dbReference>
<accession>A0A518HRN4</accession>
<proteinExistence type="predicted"/>
<evidence type="ECO:0000313" key="2">
    <source>
        <dbReference type="Proteomes" id="UP000319004"/>
    </source>
</evidence>
<organism evidence="1 2">
    <name type="scientific">Stieleria neptunia</name>
    <dbReference type="NCBI Taxonomy" id="2527979"/>
    <lineage>
        <taxon>Bacteria</taxon>
        <taxon>Pseudomonadati</taxon>
        <taxon>Planctomycetota</taxon>
        <taxon>Planctomycetia</taxon>
        <taxon>Pirellulales</taxon>
        <taxon>Pirellulaceae</taxon>
        <taxon>Stieleria</taxon>
    </lineage>
</organism>
<protein>
    <submittedName>
        <fullName evidence="1">Uncharacterized protein</fullName>
    </submittedName>
</protein>
<name>A0A518HRN4_9BACT</name>
<evidence type="ECO:0000313" key="1">
    <source>
        <dbReference type="EMBL" id="QDV43513.1"/>
    </source>
</evidence>
<keyword evidence="2" id="KW-1185">Reference proteome</keyword>
<gene>
    <name evidence="1" type="ORF">Enr13x_33700</name>
</gene>
<dbReference type="KEGG" id="snep:Enr13x_33700"/>
<reference evidence="1 2" key="1">
    <citation type="submission" date="2019-03" db="EMBL/GenBank/DDBJ databases">
        <title>Deep-cultivation of Planctomycetes and their phenomic and genomic characterization uncovers novel biology.</title>
        <authorList>
            <person name="Wiegand S."/>
            <person name="Jogler M."/>
            <person name="Boedeker C."/>
            <person name="Pinto D."/>
            <person name="Vollmers J."/>
            <person name="Rivas-Marin E."/>
            <person name="Kohn T."/>
            <person name="Peeters S.H."/>
            <person name="Heuer A."/>
            <person name="Rast P."/>
            <person name="Oberbeckmann S."/>
            <person name="Bunk B."/>
            <person name="Jeske O."/>
            <person name="Meyerdierks A."/>
            <person name="Storesund J.E."/>
            <person name="Kallscheuer N."/>
            <person name="Luecker S."/>
            <person name="Lage O.M."/>
            <person name="Pohl T."/>
            <person name="Merkel B.J."/>
            <person name="Hornburger P."/>
            <person name="Mueller R.-W."/>
            <person name="Bruemmer F."/>
            <person name="Labrenz M."/>
            <person name="Spormann A.M."/>
            <person name="Op den Camp H."/>
            <person name="Overmann J."/>
            <person name="Amann R."/>
            <person name="Jetten M.S.M."/>
            <person name="Mascher T."/>
            <person name="Medema M.H."/>
            <person name="Devos D.P."/>
            <person name="Kaster A.-K."/>
            <person name="Ovreas L."/>
            <person name="Rohde M."/>
            <person name="Galperin M.Y."/>
            <person name="Jogler C."/>
        </authorList>
    </citation>
    <scope>NUCLEOTIDE SEQUENCE [LARGE SCALE GENOMIC DNA]</scope>
    <source>
        <strain evidence="1 2">Enr13</strain>
    </source>
</reference>
<sequence length="35" mass="3896">MPCVTHSVTYALFVTHSVTYLRNTQFISGGHNRSA</sequence>
<dbReference type="EMBL" id="CP037423">
    <property type="protein sequence ID" value="QDV43513.1"/>
    <property type="molecule type" value="Genomic_DNA"/>
</dbReference>
<dbReference type="AlphaFoldDB" id="A0A518HRN4"/>